<sequence>MEKYNADAMALNFAIRISESDPQFFCANGNGAYKAEMMADFIKTLSSRLQSDVESGIDMGDIKPR</sequence>
<evidence type="ECO:0000313" key="1">
    <source>
        <dbReference type="EMBL" id="RKQ61208.1"/>
    </source>
</evidence>
<protein>
    <submittedName>
        <fullName evidence="1">Uncharacterized protein</fullName>
    </submittedName>
</protein>
<accession>A0A495BJB1</accession>
<dbReference type="RefSeq" id="WP_120809846.1">
    <property type="nucleotide sequence ID" value="NZ_RBID01000011.1"/>
</dbReference>
<organism evidence="1 2">
    <name type="scientific">Vogesella indigofera</name>
    <name type="common">Pseudomonas indigofera</name>
    <dbReference type="NCBI Taxonomy" id="45465"/>
    <lineage>
        <taxon>Bacteria</taxon>
        <taxon>Pseudomonadati</taxon>
        <taxon>Pseudomonadota</taxon>
        <taxon>Betaproteobacteria</taxon>
        <taxon>Neisseriales</taxon>
        <taxon>Chromobacteriaceae</taxon>
        <taxon>Vogesella</taxon>
    </lineage>
</organism>
<dbReference type="AlphaFoldDB" id="A0A495BJB1"/>
<comment type="caution">
    <text evidence="1">The sequence shown here is derived from an EMBL/GenBank/DDBJ whole genome shotgun (WGS) entry which is preliminary data.</text>
</comment>
<gene>
    <name evidence="1" type="ORF">C8E02_0975</name>
</gene>
<evidence type="ECO:0000313" key="2">
    <source>
        <dbReference type="Proteomes" id="UP000279384"/>
    </source>
</evidence>
<dbReference type="EMBL" id="RBID01000011">
    <property type="protein sequence ID" value="RKQ61208.1"/>
    <property type="molecule type" value="Genomic_DNA"/>
</dbReference>
<reference evidence="1 2" key="1">
    <citation type="submission" date="2018-10" db="EMBL/GenBank/DDBJ databases">
        <title>Genomic Encyclopedia of Type Strains, Phase IV (KMG-IV): sequencing the most valuable type-strain genomes for metagenomic binning, comparative biology and taxonomic classification.</title>
        <authorList>
            <person name="Goeker M."/>
        </authorList>
    </citation>
    <scope>NUCLEOTIDE SEQUENCE [LARGE SCALE GENOMIC DNA]</scope>
    <source>
        <strain evidence="1 2">DSM 3303</strain>
    </source>
</reference>
<dbReference type="Proteomes" id="UP000279384">
    <property type="component" value="Unassembled WGS sequence"/>
</dbReference>
<name>A0A495BJB1_VOGIN</name>
<proteinExistence type="predicted"/>